<dbReference type="Pfam" id="PF00034">
    <property type="entry name" value="Cytochrom_C"/>
    <property type="match status" value="1"/>
</dbReference>
<dbReference type="eggNOG" id="COG2133">
    <property type="taxonomic scope" value="Bacteria"/>
</dbReference>
<gene>
    <name evidence="7" type="ordered locus">Bind_0907</name>
</gene>
<dbReference type="InterPro" id="IPR011042">
    <property type="entry name" value="6-blade_b-propeller_TolB-like"/>
</dbReference>
<evidence type="ECO:0000313" key="8">
    <source>
        <dbReference type="Proteomes" id="UP000001695"/>
    </source>
</evidence>
<dbReference type="SUPFAM" id="SSF46626">
    <property type="entry name" value="Cytochrome c"/>
    <property type="match status" value="1"/>
</dbReference>
<dbReference type="GO" id="GO:0009055">
    <property type="term" value="F:electron transfer activity"/>
    <property type="evidence" value="ECO:0007669"/>
    <property type="project" value="InterPro"/>
</dbReference>
<keyword evidence="1 4" id="KW-0349">Heme</keyword>
<keyword evidence="5" id="KW-0732">Signal</keyword>
<dbReference type="InterPro" id="IPR009056">
    <property type="entry name" value="Cyt_c-like_dom"/>
</dbReference>
<evidence type="ECO:0000256" key="3">
    <source>
        <dbReference type="ARBA" id="ARBA00023004"/>
    </source>
</evidence>
<name>B2IHN5_BEII9</name>
<dbReference type="GO" id="GO:0046872">
    <property type="term" value="F:metal ion binding"/>
    <property type="evidence" value="ECO:0007669"/>
    <property type="project" value="UniProtKB-KW"/>
</dbReference>
<dbReference type="EMBL" id="CP001016">
    <property type="protein sequence ID" value="ACB94556.1"/>
    <property type="molecule type" value="Genomic_DNA"/>
</dbReference>
<reference evidence="7 8" key="2">
    <citation type="journal article" date="2010" name="J. Bacteriol.">
        <title>Complete genome sequence of Beijerinckia indica subsp. indica.</title>
        <authorList>
            <person name="Tamas I."/>
            <person name="Dedysh S.N."/>
            <person name="Liesack W."/>
            <person name="Stott M.B."/>
            <person name="Alam M."/>
            <person name="Murrell J.C."/>
            <person name="Dunfield P.F."/>
        </authorList>
    </citation>
    <scope>NUCLEOTIDE SEQUENCE [LARGE SCALE GENOMIC DNA]</scope>
    <source>
        <strain evidence="8">ATCC 9039 / DSM 1715 / NCIMB 8712</strain>
    </source>
</reference>
<dbReference type="Gene3D" id="2.120.10.30">
    <property type="entry name" value="TolB, C-terminal domain"/>
    <property type="match status" value="1"/>
</dbReference>
<dbReference type="RefSeq" id="WP_012383913.1">
    <property type="nucleotide sequence ID" value="NC_010581.1"/>
</dbReference>
<dbReference type="InterPro" id="IPR011041">
    <property type="entry name" value="Quinoprot_gluc/sorb_DH_b-prop"/>
</dbReference>
<dbReference type="AlphaFoldDB" id="B2IHN5"/>
<evidence type="ECO:0000256" key="2">
    <source>
        <dbReference type="ARBA" id="ARBA00022723"/>
    </source>
</evidence>
<evidence type="ECO:0000256" key="1">
    <source>
        <dbReference type="ARBA" id="ARBA00022617"/>
    </source>
</evidence>
<dbReference type="PROSITE" id="PS51007">
    <property type="entry name" value="CYTC"/>
    <property type="match status" value="1"/>
</dbReference>
<keyword evidence="3 4" id="KW-0408">Iron</keyword>
<dbReference type="InterPro" id="IPR036909">
    <property type="entry name" value="Cyt_c-like_dom_sf"/>
</dbReference>
<evidence type="ECO:0000259" key="6">
    <source>
        <dbReference type="PROSITE" id="PS51007"/>
    </source>
</evidence>
<dbReference type="eggNOG" id="COG2010">
    <property type="taxonomic scope" value="Bacteria"/>
</dbReference>
<feature type="chain" id="PRO_5002778955" evidence="5">
    <location>
        <begin position="51"/>
        <end position="621"/>
    </location>
</feature>
<dbReference type="InterPro" id="IPR054539">
    <property type="entry name" value="Beta-prop_PDH"/>
</dbReference>
<dbReference type="HOGENOM" id="CLU_024435_3_1_5"/>
<accession>B2IHN5</accession>
<organism evidence="7 8">
    <name type="scientific">Beijerinckia indica subsp. indica (strain ATCC 9039 / DSM 1715 / NCIMB 8712)</name>
    <dbReference type="NCBI Taxonomy" id="395963"/>
    <lineage>
        <taxon>Bacteria</taxon>
        <taxon>Pseudomonadati</taxon>
        <taxon>Pseudomonadota</taxon>
        <taxon>Alphaproteobacteria</taxon>
        <taxon>Hyphomicrobiales</taxon>
        <taxon>Beijerinckiaceae</taxon>
        <taxon>Beijerinckia</taxon>
    </lineage>
</organism>
<sequence length="621" mass="65150">MSVFATPALAARVRAVTKIDRAVLMTTSLKTSLWMSLATALAVSSSSVWAQSEGTKEKTTTVPTVACSKEAGGITLPPGFCATVFADGIGHARHLVVAPNGVVYVNTWSGRYYKSDKTPDGGFLVALQDKTGNGKADVVKRFGATGKGIAGGTGIAIYGNGLFIEESDRIERYDLPSKGIVPAGKPEIVVEGLPLTGDHPMHPFVIDRTGNLFVDLGSATNACQTENRMPNVVGADPCVELETRGGLWRYHADKRGQKFSPKERYATGIRNGEGLAFDASGHFYATQHGRDQLSQNWGGLYTTEQGVNLPAEELLDVHEGSDFGWPQCYFDDLQGKLVLAPEYGGDGGKKIGVCAQKSGPVAAFPAHWAPNALVIYEGDQLPAAYKGGAFIAFHGSWNRAPAPQAGYNVVFQPLKDGRVSGRYVVFADGFAGPHKEPGRALHRPSGLAVGPDGALFIGDDAGGRIWRVTYQGPDKDKAAIAAAVAPIEGTTTTSAKAEPPEGIDPDAGVSLPVPEGATAAQVARGDQIFHGEIAGGTCSGCHGSDAKGSPVGPDLTNGQWQWSDGSYEALRQVIAKGVTEPKRYQGVMPPRGGAPLADSDVAAVAAYVWALAQKPAPKATQ</sequence>
<evidence type="ECO:0000256" key="4">
    <source>
        <dbReference type="PROSITE-ProRule" id="PRU00433"/>
    </source>
</evidence>
<dbReference type="STRING" id="395963.Bind_0907"/>
<feature type="signal peptide" evidence="5">
    <location>
        <begin position="1"/>
        <end position="50"/>
    </location>
</feature>
<dbReference type="KEGG" id="bid:Bind_0907"/>
<evidence type="ECO:0000256" key="5">
    <source>
        <dbReference type="SAM" id="SignalP"/>
    </source>
</evidence>
<proteinExistence type="predicted"/>
<keyword evidence="2 4" id="KW-0479">Metal-binding</keyword>
<dbReference type="Pfam" id="PF22807">
    <property type="entry name" value="TrAA12"/>
    <property type="match status" value="1"/>
</dbReference>
<dbReference type="GO" id="GO:0020037">
    <property type="term" value="F:heme binding"/>
    <property type="evidence" value="ECO:0007669"/>
    <property type="project" value="InterPro"/>
</dbReference>
<keyword evidence="8" id="KW-1185">Reference proteome</keyword>
<evidence type="ECO:0000313" key="7">
    <source>
        <dbReference type="EMBL" id="ACB94556.1"/>
    </source>
</evidence>
<dbReference type="Proteomes" id="UP000001695">
    <property type="component" value="Chromosome"/>
</dbReference>
<dbReference type="PANTHER" id="PTHR33546:SF1">
    <property type="entry name" value="LARGE, MULTIFUNCTIONAL SECRETED PROTEIN"/>
    <property type="match status" value="1"/>
</dbReference>
<dbReference type="SUPFAM" id="SSF50952">
    <property type="entry name" value="Soluble quinoprotein glucose dehydrogenase"/>
    <property type="match status" value="1"/>
</dbReference>
<protein>
    <submittedName>
        <fullName evidence="7">Cytochrome c class I</fullName>
    </submittedName>
</protein>
<dbReference type="Gene3D" id="1.10.760.10">
    <property type="entry name" value="Cytochrome c-like domain"/>
    <property type="match status" value="1"/>
</dbReference>
<feature type="domain" description="Cytochrome c" evidence="6">
    <location>
        <begin position="520"/>
        <end position="612"/>
    </location>
</feature>
<reference evidence="8" key="1">
    <citation type="submission" date="2008-03" db="EMBL/GenBank/DDBJ databases">
        <title>Complete sequence of chromosome of Beijerinckia indica subsp. indica ATCC 9039.</title>
        <authorList>
            <consortium name="US DOE Joint Genome Institute"/>
            <person name="Copeland A."/>
            <person name="Lucas S."/>
            <person name="Lapidus A."/>
            <person name="Glavina del Rio T."/>
            <person name="Dalin E."/>
            <person name="Tice H."/>
            <person name="Bruce D."/>
            <person name="Goodwin L."/>
            <person name="Pitluck S."/>
            <person name="LaButti K."/>
            <person name="Schmutz J."/>
            <person name="Larimer F."/>
            <person name="Land M."/>
            <person name="Hauser L."/>
            <person name="Kyrpides N."/>
            <person name="Mikhailova N."/>
            <person name="Dunfield P.F."/>
            <person name="Dedysh S.N."/>
            <person name="Liesack W."/>
            <person name="Saw J.H."/>
            <person name="Alam M."/>
            <person name="Chen Y."/>
            <person name="Murrell J.C."/>
            <person name="Richardson P."/>
        </authorList>
    </citation>
    <scope>NUCLEOTIDE SEQUENCE [LARGE SCALE GENOMIC DNA]</scope>
    <source>
        <strain evidence="8">ATCC 9039 / DSM 1715 / NCIMB 8712</strain>
    </source>
</reference>
<dbReference type="PANTHER" id="PTHR33546">
    <property type="entry name" value="LARGE, MULTIFUNCTIONAL SECRETED PROTEIN-RELATED"/>
    <property type="match status" value="1"/>
</dbReference>